<comment type="caution">
    <text evidence="2">The sequence shown here is derived from an EMBL/GenBank/DDBJ whole genome shotgun (WGS) entry which is preliminary data.</text>
</comment>
<dbReference type="Pfam" id="PF23247">
    <property type="entry name" value="LRR_RPS2"/>
    <property type="match status" value="1"/>
</dbReference>
<dbReference type="InterPro" id="IPR050905">
    <property type="entry name" value="Plant_NBS-LRR"/>
</dbReference>
<dbReference type="InterPro" id="IPR032675">
    <property type="entry name" value="LRR_dom_sf"/>
</dbReference>
<dbReference type="EMBL" id="JAMRDG010000001">
    <property type="protein sequence ID" value="KAJ3697090.1"/>
    <property type="molecule type" value="Genomic_DNA"/>
</dbReference>
<name>A0AAD6EQD5_9POAL</name>
<gene>
    <name evidence="2" type="ORF">LUZ61_000795</name>
</gene>
<evidence type="ECO:0000259" key="1">
    <source>
        <dbReference type="Pfam" id="PF23247"/>
    </source>
</evidence>
<evidence type="ECO:0000313" key="2">
    <source>
        <dbReference type="EMBL" id="KAJ3697090.1"/>
    </source>
</evidence>
<sequence>MIEWPQNIAPEDLLPILSELNFDSCHNLKYVSWTLYLPCLRELNLFSCGNIVQLIENVGGSSGTTKPTFPSLVELSLRNLPEMQIICDQSITFPSLEKLWILECPNLKKLPFQSPGKLKIIQTERECWERLEWEDNDLKQELQPLVQNPPPDVCSIM</sequence>
<keyword evidence="3" id="KW-1185">Reference proteome</keyword>
<dbReference type="PANTHER" id="PTHR33463:SF204">
    <property type="entry name" value="NB-ARC DOMAIN-CONTAINING PROTEIN"/>
    <property type="match status" value="1"/>
</dbReference>
<organism evidence="2 3">
    <name type="scientific">Rhynchospora tenuis</name>
    <dbReference type="NCBI Taxonomy" id="198213"/>
    <lineage>
        <taxon>Eukaryota</taxon>
        <taxon>Viridiplantae</taxon>
        <taxon>Streptophyta</taxon>
        <taxon>Embryophyta</taxon>
        <taxon>Tracheophyta</taxon>
        <taxon>Spermatophyta</taxon>
        <taxon>Magnoliopsida</taxon>
        <taxon>Liliopsida</taxon>
        <taxon>Poales</taxon>
        <taxon>Cyperaceae</taxon>
        <taxon>Cyperoideae</taxon>
        <taxon>Rhynchosporeae</taxon>
        <taxon>Rhynchospora</taxon>
    </lineage>
</organism>
<dbReference type="InterPro" id="IPR057135">
    <property type="entry name" value="At4g27190-like_LRR"/>
</dbReference>
<protein>
    <recommendedName>
        <fullName evidence="1">Disease resistance protein At4g27190-like leucine-rich repeats domain-containing protein</fullName>
    </recommendedName>
</protein>
<proteinExistence type="predicted"/>
<dbReference type="PANTHER" id="PTHR33463">
    <property type="entry name" value="NB-ARC DOMAIN-CONTAINING PROTEIN-RELATED"/>
    <property type="match status" value="1"/>
</dbReference>
<dbReference type="AlphaFoldDB" id="A0AAD6EQD5"/>
<accession>A0AAD6EQD5</accession>
<reference evidence="2 3" key="1">
    <citation type="journal article" date="2022" name="Cell">
        <title>Repeat-based holocentromeres influence genome architecture and karyotype evolution.</title>
        <authorList>
            <person name="Hofstatter P.G."/>
            <person name="Thangavel G."/>
            <person name="Lux T."/>
            <person name="Neumann P."/>
            <person name="Vondrak T."/>
            <person name="Novak P."/>
            <person name="Zhang M."/>
            <person name="Costa L."/>
            <person name="Castellani M."/>
            <person name="Scott A."/>
            <person name="Toegelov H."/>
            <person name="Fuchs J."/>
            <person name="Mata-Sucre Y."/>
            <person name="Dias Y."/>
            <person name="Vanzela A.L.L."/>
            <person name="Huettel B."/>
            <person name="Almeida C.C.S."/>
            <person name="Simkova H."/>
            <person name="Souza G."/>
            <person name="Pedrosa-Harand A."/>
            <person name="Macas J."/>
            <person name="Mayer K.F.X."/>
            <person name="Houben A."/>
            <person name="Marques A."/>
        </authorList>
    </citation>
    <scope>NUCLEOTIDE SEQUENCE [LARGE SCALE GENOMIC DNA]</scope>
    <source>
        <strain evidence="2">RhyTen1mFocal</strain>
    </source>
</reference>
<dbReference type="SUPFAM" id="SSF52047">
    <property type="entry name" value="RNI-like"/>
    <property type="match status" value="1"/>
</dbReference>
<evidence type="ECO:0000313" key="3">
    <source>
        <dbReference type="Proteomes" id="UP001210211"/>
    </source>
</evidence>
<feature type="domain" description="Disease resistance protein At4g27190-like leucine-rich repeats" evidence="1">
    <location>
        <begin position="6"/>
        <end position="110"/>
    </location>
</feature>
<dbReference type="Gene3D" id="3.80.10.10">
    <property type="entry name" value="Ribonuclease Inhibitor"/>
    <property type="match status" value="1"/>
</dbReference>
<dbReference type="Proteomes" id="UP001210211">
    <property type="component" value="Unassembled WGS sequence"/>
</dbReference>